<protein>
    <recommendedName>
        <fullName evidence="5">Platelet-derived growth factor (PDGF) family profile domain-containing protein</fullName>
    </recommendedName>
</protein>
<organism evidence="6 7">
    <name type="scientific">Muraenolepis orangiensis</name>
    <name type="common">Patagonian moray cod</name>
    <dbReference type="NCBI Taxonomy" id="630683"/>
    <lineage>
        <taxon>Eukaryota</taxon>
        <taxon>Metazoa</taxon>
        <taxon>Chordata</taxon>
        <taxon>Craniata</taxon>
        <taxon>Vertebrata</taxon>
        <taxon>Euteleostomi</taxon>
        <taxon>Actinopterygii</taxon>
        <taxon>Neopterygii</taxon>
        <taxon>Teleostei</taxon>
        <taxon>Neoteleostei</taxon>
        <taxon>Acanthomorphata</taxon>
        <taxon>Zeiogadaria</taxon>
        <taxon>Gadariae</taxon>
        <taxon>Gadiformes</taxon>
        <taxon>Muraenolepidoidei</taxon>
        <taxon>Muraenolepididae</taxon>
        <taxon>Muraenolepis</taxon>
    </lineage>
</organism>
<keyword evidence="2" id="KW-1015">Disulfide bond</keyword>
<dbReference type="GO" id="GO:0048010">
    <property type="term" value="P:vascular endothelial growth factor receptor signaling pathway"/>
    <property type="evidence" value="ECO:0007669"/>
    <property type="project" value="TreeGrafter"/>
</dbReference>
<dbReference type="InterPro" id="IPR023581">
    <property type="entry name" value="PD_growth_factor_CS"/>
</dbReference>
<dbReference type="InterPro" id="IPR050507">
    <property type="entry name" value="PDGF/VEGF_growth_factor"/>
</dbReference>
<comment type="similarity">
    <text evidence="3">Belongs to the PDGF/VEGF growth factor family.</text>
</comment>
<dbReference type="GO" id="GO:0008083">
    <property type="term" value="F:growth factor activity"/>
    <property type="evidence" value="ECO:0007669"/>
    <property type="project" value="UniProtKB-KW"/>
</dbReference>
<feature type="chain" id="PRO_5040210185" description="Platelet-derived growth factor (PDGF) family profile domain-containing protein" evidence="4">
    <location>
        <begin position="20"/>
        <end position="189"/>
    </location>
</feature>
<dbReference type="InterPro" id="IPR000072">
    <property type="entry name" value="PDGF/VEGF_dom"/>
</dbReference>
<dbReference type="CDD" id="cd00135">
    <property type="entry name" value="PDGF"/>
    <property type="match status" value="1"/>
</dbReference>
<dbReference type="Gene3D" id="2.10.90.10">
    <property type="entry name" value="Cystine-knot cytokines"/>
    <property type="match status" value="1"/>
</dbReference>
<sequence>MNLIDSLTLLFLTLSVVKSAHIPREEGRGPTDVVAFMEVYNKSQCQPREVLVEVLQEYPEEVEYIYIPSCVVLRRCGGCCNDEKMQCTATSSHNITMEIKRLKQHRQQNNSFKSFAEHIACECRLIKTEVIEQEKKPKGKRRGQKRKRKKSRDVKSLDVYVSSAYSPYLHLSVALLATKLIWEEVTRSL</sequence>
<evidence type="ECO:0000256" key="4">
    <source>
        <dbReference type="SAM" id="SignalP"/>
    </source>
</evidence>
<dbReference type="Pfam" id="PF00341">
    <property type="entry name" value="PDGF"/>
    <property type="match status" value="1"/>
</dbReference>
<dbReference type="AlphaFoldDB" id="A0A9Q0IQ85"/>
<dbReference type="GO" id="GO:0001666">
    <property type="term" value="P:response to hypoxia"/>
    <property type="evidence" value="ECO:0007669"/>
    <property type="project" value="TreeGrafter"/>
</dbReference>
<dbReference type="InterPro" id="IPR029034">
    <property type="entry name" value="Cystine-knot_cytokine"/>
</dbReference>
<dbReference type="GO" id="GO:0050930">
    <property type="term" value="P:induction of positive chemotaxis"/>
    <property type="evidence" value="ECO:0007669"/>
    <property type="project" value="TreeGrafter"/>
</dbReference>
<reference evidence="6" key="1">
    <citation type="submission" date="2022-07" db="EMBL/GenBank/DDBJ databases">
        <title>Chromosome-level genome of Muraenolepis orangiensis.</title>
        <authorList>
            <person name="Kim J."/>
        </authorList>
    </citation>
    <scope>NUCLEOTIDE SEQUENCE</scope>
    <source>
        <strain evidence="6">KU_S4_2022</strain>
        <tissue evidence="6">Muscle</tissue>
    </source>
</reference>
<accession>A0A9Q0IQ85</accession>
<dbReference type="SMART" id="SM00141">
    <property type="entry name" value="PDGF"/>
    <property type="match status" value="1"/>
</dbReference>
<evidence type="ECO:0000256" key="3">
    <source>
        <dbReference type="RuleBase" id="RU003818"/>
    </source>
</evidence>
<dbReference type="PROSITE" id="PS50278">
    <property type="entry name" value="PDGF_2"/>
    <property type="match status" value="1"/>
</dbReference>
<proteinExistence type="inferred from homology"/>
<dbReference type="PROSITE" id="PS00249">
    <property type="entry name" value="PDGF_1"/>
    <property type="match status" value="1"/>
</dbReference>
<dbReference type="GO" id="GO:0005172">
    <property type="term" value="F:vascular endothelial growth factor receptor binding"/>
    <property type="evidence" value="ECO:0007669"/>
    <property type="project" value="TreeGrafter"/>
</dbReference>
<dbReference type="GO" id="GO:0042056">
    <property type="term" value="F:chemoattractant activity"/>
    <property type="evidence" value="ECO:0007669"/>
    <property type="project" value="TreeGrafter"/>
</dbReference>
<evidence type="ECO:0000313" key="7">
    <source>
        <dbReference type="Proteomes" id="UP001148018"/>
    </source>
</evidence>
<dbReference type="GO" id="GO:0016020">
    <property type="term" value="C:membrane"/>
    <property type="evidence" value="ECO:0007669"/>
    <property type="project" value="InterPro"/>
</dbReference>
<keyword evidence="7" id="KW-1185">Reference proteome</keyword>
<dbReference type="EMBL" id="JANIIK010000042">
    <property type="protein sequence ID" value="KAJ3606894.1"/>
    <property type="molecule type" value="Genomic_DNA"/>
</dbReference>
<dbReference type="GO" id="GO:0002040">
    <property type="term" value="P:sprouting angiogenesis"/>
    <property type="evidence" value="ECO:0007669"/>
    <property type="project" value="TreeGrafter"/>
</dbReference>
<evidence type="ECO:0000259" key="5">
    <source>
        <dbReference type="PROSITE" id="PS50278"/>
    </source>
</evidence>
<dbReference type="Proteomes" id="UP001148018">
    <property type="component" value="Unassembled WGS sequence"/>
</dbReference>
<dbReference type="GO" id="GO:0045766">
    <property type="term" value="P:positive regulation of angiogenesis"/>
    <property type="evidence" value="ECO:0007669"/>
    <property type="project" value="TreeGrafter"/>
</dbReference>
<dbReference type="SUPFAM" id="SSF57501">
    <property type="entry name" value="Cystine-knot cytokines"/>
    <property type="match status" value="1"/>
</dbReference>
<evidence type="ECO:0000256" key="1">
    <source>
        <dbReference type="ARBA" id="ARBA00023030"/>
    </source>
</evidence>
<feature type="domain" description="Platelet-derived growth factor (PDGF) family profile" evidence="5">
    <location>
        <begin position="32"/>
        <end position="128"/>
    </location>
</feature>
<dbReference type="GO" id="GO:0060754">
    <property type="term" value="P:positive regulation of mast cell chemotaxis"/>
    <property type="evidence" value="ECO:0007669"/>
    <property type="project" value="TreeGrafter"/>
</dbReference>
<dbReference type="GO" id="GO:0001938">
    <property type="term" value="P:positive regulation of endothelial cell proliferation"/>
    <property type="evidence" value="ECO:0007669"/>
    <property type="project" value="TreeGrafter"/>
</dbReference>
<dbReference type="PANTHER" id="PTHR12025">
    <property type="entry name" value="VASCULAR ENDOTHELIAL GROWTH FACTOR"/>
    <property type="match status" value="1"/>
</dbReference>
<comment type="caution">
    <text evidence="6">The sequence shown here is derived from an EMBL/GenBank/DDBJ whole genome shotgun (WGS) entry which is preliminary data.</text>
</comment>
<dbReference type="GO" id="GO:0005615">
    <property type="term" value="C:extracellular space"/>
    <property type="evidence" value="ECO:0007669"/>
    <property type="project" value="TreeGrafter"/>
</dbReference>
<evidence type="ECO:0000313" key="6">
    <source>
        <dbReference type="EMBL" id="KAJ3606894.1"/>
    </source>
</evidence>
<keyword evidence="4" id="KW-0732">Signal</keyword>
<dbReference type="OrthoDB" id="6370328at2759"/>
<keyword evidence="1 3" id="KW-0339">Growth factor</keyword>
<feature type="signal peptide" evidence="4">
    <location>
        <begin position="1"/>
        <end position="19"/>
    </location>
</feature>
<gene>
    <name evidence="6" type="ORF">NHX12_026412</name>
</gene>
<dbReference type="GO" id="GO:0038084">
    <property type="term" value="P:vascular endothelial growth factor signaling pathway"/>
    <property type="evidence" value="ECO:0007669"/>
    <property type="project" value="TreeGrafter"/>
</dbReference>
<evidence type="ECO:0000256" key="2">
    <source>
        <dbReference type="ARBA" id="ARBA00023157"/>
    </source>
</evidence>
<dbReference type="PANTHER" id="PTHR12025:SF16">
    <property type="entry name" value="VASCULAR ENDOTHELIAL GROWTH FACTOR A ISOFORM 1 PRECURSOR"/>
    <property type="match status" value="1"/>
</dbReference>
<name>A0A9Q0IQ85_9TELE</name>